<organism evidence="1 2">
    <name type="scientific">Reticulomyxa filosa</name>
    <dbReference type="NCBI Taxonomy" id="46433"/>
    <lineage>
        <taxon>Eukaryota</taxon>
        <taxon>Sar</taxon>
        <taxon>Rhizaria</taxon>
        <taxon>Retaria</taxon>
        <taxon>Foraminifera</taxon>
        <taxon>Monothalamids</taxon>
        <taxon>Reticulomyxidae</taxon>
        <taxon>Reticulomyxa</taxon>
    </lineage>
</organism>
<evidence type="ECO:0008006" key="3">
    <source>
        <dbReference type="Google" id="ProtNLM"/>
    </source>
</evidence>
<accession>X6MD69</accession>
<dbReference type="InterPro" id="IPR015915">
    <property type="entry name" value="Kelch-typ_b-propeller"/>
</dbReference>
<name>X6MD69_RETFI</name>
<evidence type="ECO:0000313" key="1">
    <source>
        <dbReference type="EMBL" id="ETO10980.1"/>
    </source>
</evidence>
<protein>
    <recommendedName>
        <fullName evidence="3">Kelch motif family protein</fullName>
    </recommendedName>
</protein>
<dbReference type="SUPFAM" id="SSF117281">
    <property type="entry name" value="Kelch motif"/>
    <property type="match status" value="1"/>
</dbReference>
<evidence type="ECO:0000313" key="2">
    <source>
        <dbReference type="Proteomes" id="UP000023152"/>
    </source>
</evidence>
<dbReference type="EMBL" id="ASPP01022907">
    <property type="protein sequence ID" value="ETO10980.1"/>
    <property type="molecule type" value="Genomic_DNA"/>
</dbReference>
<dbReference type="InterPro" id="IPR006652">
    <property type="entry name" value="Kelch_1"/>
</dbReference>
<dbReference type="Proteomes" id="UP000023152">
    <property type="component" value="Unassembled WGS sequence"/>
</dbReference>
<keyword evidence="2" id="KW-1185">Reference proteome</keyword>
<gene>
    <name evidence="1" type="ORF">RFI_26396</name>
</gene>
<dbReference type="AlphaFoldDB" id="X6MD69"/>
<dbReference type="Pfam" id="PF01344">
    <property type="entry name" value="Kelch_1"/>
    <property type="match status" value="1"/>
</dbReference>
<proteinExistence type="predicted"/>
<dbReference type="Gene3D" id="2.120.10.80">
    <property type="entry name" value="Kelch-type beta propeller"/>
    <property type="match status" value="2"/>
</dbReference>
<sequence length="393" mass="45814">MANQTTTQEPPQHLITSTPFQGLKDLPIPLYDFQCVTHKHEILICGGYEQSKCYSYHTLKNQYKFICEYPSDITLDGYCVVKLTDNNNKDKNQITLLSFGGSDYQKRYTLVMKYVSVWGNDNNNIDDNEMNKSKDYNQWIPFTDNHNQPIIIGRNGYGFHGARAVIGGSNDHLLFITYYPYDISVFNLNTFQFIKHDFLPDIHHIRAYHHCFVLVSENEQETMKKNYGMLLFSRTKGLLILYDEDDDTFQFRKASVCADISQFSYYAYVLINDIILFFGGLNNNNGDLSKSVYKYSIQEDEWTTFQDILPSTLHNGVAILSEDESDIHIIGGQHDLHNAVSTHMKTKVRIWDNSQLLKNEVKLIIKYWIRTLKIKLGWIDDFDQIIFKYSRNI</sequence>
<comment type="caution">
    <text evidence="1">The sequence shown here is derived from an EMBL/GenBank/DDBJ whole genome shotgun (WGS) entry which is preliminary data.</text>
</comment>
<reference evidence="1 2" key="1">
    <citation type="journal article" date="2013" name="Curr. Biol.">
        <title>The Genome of the Foraminiferan Reticulomyxa filosa.</title>
        <authorList>
            <person name="Glockner G."/>
            <person name="Hulsmann N."/>
            <person name="Schleicher M."/>
            <person name="Noegel A.A."/>
            <person name="Eichinger L."/>
            <person name="Gallinger C."/>
            <person name="Pawlowski J."/>
            <person name="Sierra R."/>
            <person name="Euteneuer U."/>
            <person name="Pillet L."/>
            <person name="Moustafa A."/>
            <person name="Platzer M."/>
            <person name="Groth M."/>
            <person name="Szafranski K."/>
            <person name="Schliwa M."/>
        </authorList>
    </citation>
    <scope>NUCLEOTIDE SEQUENCE [LARGE SCALE GENOMIC DNA]</scope>
</reference>